<dbReference type="PROSITE" id="PS50158">
    <property type="entry name" value="ZF_CCHC"/>
    <property type="match status" value="1"/>
</dbReference>
<comment type="subcellular location">
    <subcellularLocation>
        <location evidence="1">Nucleus</location>
    </subcellularLocation>
</comment>
<dbReference type="SMART" id="SM00343">
    <property type="entry name" value="ZnF_C2HC"/>
    <property type="match status" value="1"/>
</dbReference>
<dbReference type="PANTHER" id="PTHR15439">
    <property type="entry name" value="RETINOBLASTOMA-BINDING PROTEIN 6"/>
    <property type="match status" value="1"/>
</dbReference>
<dbReference type="Pfam" id="PF04564">
    <property type="entry name" value="U-box"/>
    <property type="match status" value="1"/>
</dbReference>
<dbReference type="InterPro" id="IPR014891">
    <property type="entry name" value="DWNN_domain"/>
</dbReference>
<evidence type="ECO:0000256" key="4">
    <source>
        <dbReference type="ARBA" id="ARBA00022833"/>
    </source>
</evidence>
<keyword evidence="11" id="KW-1185">Reference proteome</keyword>
<name>A0ABX6F193_KLUMA</name>
<dbReference type="PROSITE" id="PS51282">
    <property type="entry name" value="DWNN"/>
    <property type="match status" value="1"/>
</dbReference>
<evidence type="ECO:0000256" key="7">
    <source>
        <dbReference type="SAM" id="MobiDB-lite"/>
    </source>
</evidence>
<dbReference type="CDD" id="cd16620">
    <property type="entry name" value="vRING-HC-C4C4_RBBP6"/>
    <property type="match status" value="1"/>
</dbReference>
<dbReference type="Pfam" id="PF13696">
    <property type="entry name" value="zf-CCHC_2"/>
    <property type="match status" value="1"/>
</dbReference>
<reference evidence="10 11" key="1">
    <citation type="submission" date="2016-03" db="EMBL/GenBank/DDBJ databases">
        <title>How can Kluyveromyces marxianus grow so fast - potential evolutionary course in Saccharomyces Complex revealed by comparative genomics.</title>
        <authorList>
            <person name="Mo W."/>
            <person name="Lu W."/>
            <person name="Yang X."/>
            <person name="Qi J."/>
            <person name="Lv H."/>
        </authorList>
    </citation>
    <scope>NUCLEOTIDE SEQUENCE [LARGE SCALE GENOMIC DNA]</scope>
    <source>
        <strain evidence="10 11">FIM1</strain>
    </source>
</reference>
<sequence length="448" mass="50024">MSSSIYYKFRSQKDTLRVGFDGTGITVFDLKREIINDNRMGDGTDFQLKIYNPDTLEEYEDDTTVIGRSSMVIVKRSPSVKLSVNGKSVIGNATRYVAGKPRLMSKRNGGPSSIGSAAGVRNGRPNALANVEGQTEEERIANMFANQETQWEQTQQEMSQAQPIFQQRNGPGSSQHDLEPPPPGYMCYRCGGRGHWIKNCPTNNNPNFEGRRIKRTTGIPKKFLKSIEIDPSSMTPEEMAEKKIMVTDEGKFVVHMADQTSWEDYQRRQQQQNYMMSQEDKLYMKGQFPDLPDELKCPLTGGLLREAVKCSKCCGKIVSRLAMEDALLESDFVCPLCHSPDVLLDSLEPVDDVQEKVNAFIKENKKRVLEDDQNKQNSGVANDNGEATVSEALENDAKKPKLMAPPPPPVPFMPFMFPMNPFFGVPPASQQSQLSNQQPGSSDSKESG</sequence>
<dbReference type="InterPro" id="IPR003613">
    <property type="entry name" value="Ubox_domain"/>
</dbReference>
<evidence type="ECO:0000256" key="6">
    <source>
        <dbReference type="PROSITE-ProRule" id="PRU00047"/>
    </source>
</evidence>
<accession>A0ABX6F193</accession>
<dbReference type="PANTHER" id="PTHR15439:SF0">
    <property type="entry name" value="CELL DIVISION CYCLE AND APOPTOSIS REGULATOR PROTEIN 1-RELATED"/>
    <property type="match status" value="1"/>
</dbReference>
<dbReference type="SMART" id="SM01180">
    <property type="entry name" value="DWNN"/>
    <property type="match status" value="1"/>
</dbReference>
<feature type="compositionally biased region" description="Polar residues" evidence="7">
    <location>
        <begin position="163"/>
        <end position="175"/>
    </location>
</feature>
<evidence type="ECO:0000256" key="5">
    <source>
        <dbReference type="ARBA" id="ARBA00023242"/>
    </source>
</evidence>
<dbReference type="InterPro" id="IPR036875">
    <property type="entry name" value="Znf_CCHC_sf"/>
</dbReference>
<feature type="region of interest" description="Disordered" evidence="7">
    <location>
        <begin position="149"/>
        <end position="179"/>
    </location>
</feature>
<evidence type="ECO:0000313" key="10">
    <source>
        <dbReference type="EMBL" id="QGN17826.1"/>
    </source>
</evidence>
<dbReference type="SUPFAM" id="SSF57850">
    <property type="entry name" value="RING/U-box"/>
    <property type="match status" value="1"/>
</dbReference>
<keyword evidence="5" id="KW-0539">Nucleus</keyword>
<keyword evidence="4" id="KW-0862">Zinc</keyword>
<dbReference type="Proteomes" id="UP000422736">
    <property type="component" value="Chromosome 8"/>
</dbReference>
<keyword evidence="3 6" id="KW-0863">Zinc-finger</keyword>
<evidence type="ECO:0000256" key="1">
    <source>
        <dbReference type="ARBA" id="ARBA00004123"/>
    </source>
</evidence>
<dbReference type="Pfam" id="PF08783">
    <property type="entry name" value="DWNN"/>
    <property type="match status" value="1"/>
</dbReference>
<dbReference type="SUPFAM" id="SSF57756">
    <property type="entry name" value="Retrovirus zinc finger-like domains"/>
    <property type="match status" value="1"/>
</dbReference>
<dbReference type="InterPro" id="IPR001878">
    <property type="entry name" value="Znf_CCHC"/>
</dbReference>
<protein>
    <submittedName>
        <fullName evidence="10">Protein MPE1</fullName>
    </submittedName>
</protein>
<dbReference type="InterPro" id="IPR013083">
    <property type="entry name" value="Znf_RING/FYVE/PHD"/>
</dbReference>
<feature type="region of interest" description="Disordered" evidence="7">
    <location>
        <begin position="102"/>
        <end position="124"/>
    </location>
</feature>
<dbReference type="InterPro" id="IPR025829">
    <property type="entry name" value="Zn_knuckle_CX2CX3GHX4C"/>
</dbReference>
<proteinExistence type="predicted"/>
<feature type="compositionally biased region" description="Polar residues" evidence="7">
    <location>
        <begin position="428"/>
        <end position="442"/>
    </location>
</feature>
<dbReference type="EMBL" id="CP015060">
    <property type="protein sequence ID" value="QGN17826.1"/>
    <property type="molecule type" value="Genomic_DNA"/>
</dbReference>
<organism evidence="10 11">
    <name type="scientific">Kluyveromyces marxianus</name>
    <name type="common">Yeast</name>
    <name type="synonym">Candida kefyr</name>
    <dbReference type="NCBI Taxonomy" id="4911"/>
    <lineage>
        <taxon>Eukaryota</taxon>
        <taxon>Fungi</taxon>
        <taxon>Dikarya</taxon>
        <taxon>Ascomycota</taxon>
        <taxon>Saccharomycotina</taxon>
        <taxon>Saccharomycetes</taxon>
        <taxon>Saccharomycetales</taxon>
        <taxon>Saccharomycetaceae</taxon>
        <taxon>Kluyveromyces</taxon>
    </lineage>
</organism>
<dbReference type="Gene3D" id="3.30.40.10">
    <property type="entry name" value="Zinc/RING finger domain, C3HC4 (zinc finger)"/>
    <property type="match status" value="1"/>
</dbReference>
<feature type="domain" description="CCHC-type" evidence="8">
    <location>
        <begin position="187"/>
        <end position="201"/>
    </location>
</feature>
<evidence type="ECO:0000256" key="3">
    <source>
        <dbReference type="ARBA" id="ARBA00022771"/>
    </source>
</evidence>
<gene>
    <name evidence="10" type="primary">MPE1</name>
    <name evidence="10" type="ORF">FIM1_5035</name>
</gene>
<evidence type="ECO:0000313" key="11">
    <source>
        <dbReference type="Proteomes" id="UP000422736"/>
    </source>
</evidence>
<keyword evidence="2" id="KW-0479">Metal-binding</keyword>
<dbReference type="Gene3D" id="4.10.60.10">
    <property type="entry name" value="Zinc finger, CCHC-type"/>
    <property type="match status" value="1"/>
</dbReference>
<evidence type="ECO:0000259" key="8">
    <source>
        <dbReference type="PROSITE" id="PS50158"/>
    </source>
</evidence>
<evidence type="ECO:0000256" key="2">
    <source>
        <dbReference type="ARBA" id="ARBA00022723"/>
    </source>
</evidence>
<evidence type="ECO:0000259" key="9">
    <source>
        <dbReference type="PROSITE" id="PS51282"/>
    </source>
</evidence>
<feature type="compositionally biased region" description="Low complexity" evidence="7">
    <location>
        <begin position="149"/>
        <end position="162"/>
    </location>
</feature>
<feature type="domain" description="DWNN" evidence="9">
    <location>
        <begin position="5"/>
        <end position="78"/>
    </location>
</feature>
<dbReference type="Gene3D" id="3.10.20.90">
    <property type="entry name" value="Phosphatidylinositol 3-kinase Catalytic Subunit, Chain A, domain 1"/>
    <property type="match status" value="1"/>
</dbReference>
<dbReference type="InterPro" id="IPR033489">
    <property type="entry name" value="RBBP6"/>
</dbReference>
<feature type="region of interest" description="Disordered" evidence="7">
    <location>
        <begin position="423"/>
        <end position="448"/>
    </location>
</feature>